<keyword evidence="2" id="KW-1185">Reference proteome</keyword>
<gene>
    <name evidence="1" type="ORF">D3M95_02375</name>
</gene>
<dbReference type="EMBL" id="QXJK01000002">
    <property type="protein sequence ID" value="RIX36157.1"/>
    <property type="molecule type" value="Genomic_DNA"/>
</dbReference>
<dbReference type="RefSeq" id="WP_119664323.1">
    <property type="nucleotide sequence ID" value="NZ_CP083647.1"/>
</dbReference>
<reference evidence="1 2" key="1">
    <citation type="submission" date="2018-09" db="EMBL/GenBank/DDBJ databases">
        <title>Optimization and identification of Corynebacterium falsenii FN1-14 from fish paste.</title>
        <authorList>
            <person name="Daroonpunt R."/>
            <person name="Tanasupawat S."/>
        </authorList>
    </citation>
    <scope>NUCLEOTIDE SEQUENCE [LARGE SCALE GENOMIC DNA]</scope>
    <source>
        <strain evidence="1 2">FN1-14</strain>
    </source>
</reference>
<dbReference type="STRING" id="1451189.CFAL_00110"/>
<protein>
    <recommendedName>
        <fullName evidence="3">Asp23/Gls24 family envelope stress response protein</fullName>
    </recommendedName>
</protein>
<proteinExistence type="predicted"/>
<organism evidence="1 2">
    <name type="scientific">Corynebacterium falsenii</name>
    <dbReference type="NCBI Taxonomy" id="108486"/>
    <lineage>
        <taxon>Bacteria</taxon>
        <taxon>Bacillati</taxon>
        <taxon>Actinomycetota</taxon>
        <taxon>Actinomycetes</taxon>
        <taxon>Mycobacteriales</taxon>
        <taxon>Corynebacteriaceae</taxon>
        <taxon>Corynebacterium</taxon>
    </lineage>
</organism>
<name>A0A418Q8Y2_9CORY</name>
<evidence type="ECO:0000313" key="2">
    <source>
        <dbReference type="Proteomes" id="UP000285278"/>
    </source>
</evidence>
<accession>A0A418Q8Y2</accession>
<evidence type="ECO:0008006" key="3">
    <source>
        <dbReference type="Google" id="ProtNLM"/>
    </source>
</evidence>
<sequence length="187" mass="20284">MTATKHNTERNDDQDTQRYLDLLRSVTKEWEELEDSGDESVQLSSSARSTIRESVRAAARHGSQIDLGATQEGPFTMSELALRTLIRGAVDRVPGVQSLKTRVAYPDAAPKSRVKAAPDIVTCIIAVSIDIVPGSGKAEIPDLQRVAGTVGDAVREELTDSVGLDGVKVDVHIADLYYNQKEASLHD</sequence>
<evidence type="ECO:0000313" key="1">
    <source>
        <dbReference type="EMBL" id="RIX36157.1"/>
    </source>
</evidence>
<dbReference type="AlphaFoldDB" id="A0A418Q8Y2"/>
<comment type="caution">
    <text evidence="1">The sequence shown here is derived from an EMBL/GenBank/DDBJ whole genome shotgun (WGS) entry which is preliminary data.</text>
</comment>
<dbReference type="OrthoDB" id="3257090at2"/>
<dbReference type="Proteomes" id="UP000285278">
    <property type="component" value="Unassembled WGS sequence"/>
</dbReference>